<feature type="domain" description="OmpA-like" evidence="6">
    <location>
        <begin position="81"/>
        <end position="199"/>
    </location>
</feature>
<keyword evidence="8" id="KW-1185">Reference proteome</keyword>
<reference evidence="8" key="1">
    <citation type="journal article" date="2019" name="Int. J. Syst. Evol. Microbiol.">
        <title>The Global Catalogue of Microorganisms (GCM) 10K type strain sequencing project: providing services to taxonomists for standard genome sequencing and annotation.</title>
        <authorList>
            <consortium name="The Broad Institute Genomics Platform"/>
            <consortium name="The Broad Institute Genome Sequencing Center for Infectious Disease"/>
            <person name="Wu L."/>
            <person name="Ma J."/>
        </authorList>
    </citation>
    <scope>NUCLEOTIDE SEQUENCE [LARGE SCALE GENOMIC DNA]</scope>
    <source>
        <strain evidence="8">NBRC 101365</strain>
    </source>
</reference>
<sequence length="202" mass="21480">MTPVLSRFAIAFFVLVSVSGAFATAASAQSTISGDQMLENLTKAADAAPRGLSGAIIQQAALQHMKDNPGIPQSWQPMGVRLDNLSQINVQIQFALNSAIIRPESYATIGAIADALHHPLLGGYKFVVTGNTDTTGNRADNMKLSQARADAVVGALVTTFQVDQARLEAVGLGEEALQDSKNPKNPINRRVQVINIGKYLPK</sequence>
<protein>
    <submittedName>
        <fullName evidence="7">Membrane protein</fullName>
    </submittedName>
</protein>
<name>A0ABQ6CK72_9HYPH</name>
<dbReference type="InterPro" id="IPR050330">
    <property type="entry name" value="Bact_OuterMem_StrucFunc"/>
</dbReference>
<proteinExistence type="predicted"/>
<dbReference type="InterPro" id="IPR036737">
    <property type="entry name" value="OmpA-like_sf"/>
</dbReference>
<organism evidence="7 8">
    <name type="scientific">Labrys miyagiensis</name>
    <dbReference type="NCBI Taxonomy" id="346912"/>
    <lineage>
        <taxon>Bacteria</taxon>
        <taxon>Pseudomonadati</taxon>
        <taxon>Pseudomonadota</taxon>
        <taxon>Alphaproteobacteria</taxon>
        <taxon>Hyphomicrobiales</taxon>
        <taxon>Xanthobacteraceae</taxon>
        <taxon>Labrys</taxon>
    </lineage>
</organism>
<dbReference type="EMBL" id="BSPC01000032">
    <property type="protein sequence ID" value="GLS20671.1"/>
    <property type="molecule type" value="Genomic_DNA"/>
</dbReference>
<dbReference type="PROSITE" id="PS01068">
    <property type="entry name" value="OMPA_1"/>
    <property type="match status" value="1"/>
</dbReference>
<feature type="chain" id="PRO_5046892447" evidence="5">
    <location>
        <begin position="24"/>
        <end position="202"/>
    </location>
</feature>
<evidence type="ECO:0000256" key="5">
    <source>
        <dbReference type="SAM" id="SignalP"/>
    </source>
</evidence>
<evidence type="ECO:0000256" key="2">
    <source>
        <dbReference type="ARBA" id="ARBA00023136"/>
    </source>
</evidence>
<dbReference type="InterPro" id="IPR006690">
    <property type="entry name" value="OMPA-like_CS"/>
</dbReference>
<gene>
    <name evidence="7" type="ORF">GCM10007874_36880</name>
</gene>
<dbReference type="CDD" id="cd07185">
    <property type="entry name" value="OmpA_C-like"/>
    <property type="match status" value="1"/>
</dbReference>
<evidence type="ECO:0000259" key="6">
    <source>
        <dbReference type="PROSITE" id="PS51123"/>
    </source>
</evidence>
<dbReference type="PANTHER" id="PTHR30329:SF21">
    <property type="entry name" value="LIPOPROTEIN YIAD-RELATED"/>
    <property type="match status" value="1"/>
</dbReference>
<feature type="signal peptide" evidence="5">
    <location>
        <begin position="1"/>
        <end position="23"/>
    </location>
</feature>
<dbReference type="Gene3D" id="3.30.1330.60">
    <property type="entry name" value="OmpA-like domain"/>
    <property type="match status" value="1"/>
</dbReference>
<dbReference type="Proteomes" id="UP001156882">
    <property type="component" value="Unassembled WGS sequence"/>
</dbReference>
<dbReference type="Pfam" id="PF00691">
    <property type="entry name" value="OmpA"/>
    <property type="match status" value="1"/>
</dbReference>
<comment type="caution">
    <text evidence="7">The sequence shown here is derived from an EMBL/GenBank/DDBJ whole genome shotgun (WGS) entry which is preliminary data.</text>
</comment>
<accession>A0ABQ6CK72</accession>
<evidence type="ECO:0000256" key="1">
    <source>
        <dbReference type="ARBA" id="ARBA00004442"/>
    </source>
</evidence>
<keyword evidence="2 4" id="KW-0472">Membrane</keyword>
<keyword evidence="3" id="KW-0998">Cell outer membrane</keyword>
<keyword evidence="5" id="KW-0732">Signal</keyword>
<comment type="subcellular location">
    <subcellularLocation>
        <location evidence="1">Cell outer membrane</location>
    </subcellularLocation>
</comment>
<dbReference type="InterPro" id="IPR006665">
    <property type="entry name" value="OmpA-like"/>
</dbReference>
<dbReference type="InterPro" id="IPR006664">
    <property type="entry name" value="OMP_bac"/>
</dbReference>
<evidence type="ECO:0000256" key="4">
    <source>
        <dbReference type="PROSITE-ProRule" id="PRU00473"/>
    </source>
</evidence>
<evidence type="ECO:0000313" key="8">
    <source>
        <dbReference type="Proteomes" id="UP001156882"/>
    </source>
</evidence>
<dbReference type="SUPFAM" id="SSF103088">
    <property type="entry name" value="OmpA-like"/>
    <property type="match status" value="1"/>
</dbReference>
<dbReference type="PRINTS" id="PR01021">
    <property type="entry name" value="OMPADOMAIN"/>
</dbReference>
<evidence type="ECO:0000256" key="3">
    <source>
        <dbReference type="ARBA" id="ARBA00023237"/>
    </source>
</evidence>
<dbReference type="PROSITE" id="PS51123">
    <property type="entry name" value="OMPA_2"/>
    <property type="match status" value="1"/>
</dbReference>
<dbReference type="RefSeq" id="WP_284313752.1">
    <property type="nucleotide sequence ID" value="NZ_BSPC01000032.1"/>
</dbReference>
<evidence type="ECO:0000313" key="7">
    <source>
        <dbReference type="EMBL" id="GLS20671.1"/>
    </source>
</evidence>
<dbReference type="PANTHER" id="PTHR30329">
    <property type="entry name" value="STATOR ELEMENT OF FLAGELLAR MOTOR COMPLEX"/>
    <property type="match status" value="1"/>
</dbReference>